<dbReference type="Pfam" id="PF01740">
    <property type="entry name" value="STAS"/>
    <property type="match status" value="1"/>
</dbReference>
<dbReference type="PANTHER" id="PTHR33495">
    <property type="entry name" value="ANTI-SIGMA FACTOR ANTAGONIST TM_1081-RELATED-RELATED"/>
    <property type="match status" value="1"/>
</dbReference>
<dbReference type="NCBIfam" id="TIGR00377">
    <property type="entry name" value="ant_ant_sig"/>
    <property type="match status" value="1"/>
</dbReference>
<name>A0A640V312_9ACTN</name>
<organism evidence="4 5">
    <name type="scientific">Streptomyces tubercidicus</name>
    <dbReference type="NCBI Taxonomy" id="47759"/>
    <lineage>
        <taxon>Bacteria</taxon>
        <taxon>Bacillati</taxon>
        <taxon>Actinomycetota</taxon>
        <taxon>Actinomycetes</taxon>
        <taxon>Kitasatosporales</taxon>
        <taxon>Streptomycetaceae</taxon>
        <taxon>Streptomyces</taxon>
    </lineage>
</organism>
<dbReference type="Proteomes" id="UP000431826">
    <property type="component" value="Unassembled WGS sequence"/>
</dbReference>
<reference evidence="4 5" key="1">
    <citation type="submission" date="2019-12" db="EMBL/GenBank/DDBJ databases">
        <title>Whole genome shotgun sequence of Streptomyces tubercidicus NBRC 13090.</title>
        <authorList>
            <person name="Ichikawa N."/>
            <person name="Kimura A."/>
            <person name="Kitahashi Y."/>
            <person name="Komaki H."/>
            <person name="Tamura T."/>
        </authorList>
    </citation>
    <scope>NUCLEOTIDE SEQUENCE [LARGE SCALE GENOMIC DNA]</scope>
    <source>
        <strain evidence="4 5">NBRC 13090</strain>
    </source>
</reference>
<sequence>MDGEMAVRQEHGALVVAATGPLDIDNVAPLGETLQKAAEDGVARVVVDLSAVTFADSSTVNVLIQAHDALGPALRLAAPSAVLARLFTLTGLDTVLPLYESVAEALDAEPPAPLGAEDGEREG</sequence>
<evidence type="ECO:0000313" key="4">
    <source>
        <dbReference type="EMBL" id="GFE41984.1"/>
    </source>
</evidence>
<proteinExistence type="inferred from homology"/>
<accession>A0A640V312</accession>
<dbReference type="OrthoDB" id="5471473at2"/>
<evidence type="ECO:0000313" key="5">
    <source>
        <dbReference type="Proteomes" id="UP000431826"/>
    </source>
</evidence>
<evidence type="ECO:0000256" key="2">
    <source>
        <dbReference type="RuleBase" id="RU003749"/>
    </source>
</evidence>
<dbReference type="AlphaFoldDB" id="A0A640V312"/>
<evidence type="ECO:0000259" key="3">
    <source>
        <dbReference type="PROSITE" id="PS50801"/>
    </source>
</evidence>
<gene>
    <name evidence="4" type="ORF">Stube_66570</name>
</gene>
<dbReference type="PANTHER" id="PTHR33495:SF2">
    <property type="entry name" value="ANTI-SIGMA FACTOR ANTAGONIST TM_1081-RELATED"/>
    <property type="match status" value="1"/>
</dbReference>
<dbReference type="GO" id="GO:0043856">
    <property type="term" value="F:anti-sigma factor antagonist activity"/>
    <property type="evidence" value="ECO:0007669"/>
    <property type="project" value="InterPro"/>
</dbReference>
<dbReference type="InterPro" id="IPR036513">
    <property type="entry name" value="STAS_dom_sf"/>
</dbReference>
<dbReference type="GeneID" id="96287712"/>
<dbReference type="EMBL" id="BLIR01000003">
    <property type="protein sequence ID" value="GFE41984.1"/>
    <property type="molecule type" value="Genomic_DNA"/>
</dbReference>
<feature type="domain" description="STAS" evidence="3">
    <location>
        <begin position="3"/>
        <end position="109"/>
    </location>
</feature>
<keyword evidence="5" id="KW-1185">Reference proteome</keyword>
<dbReference type="Gene3D" id="3.30.750.24">
    <property type="entry name" value="STAS domain"/>
    <property type="match status" value="1"/>
</dbReference>
<dbReference type="SUPFAM" id="SSF52091">
    <property type="entry name" value="SpoIIaa-like"/>
    <property type="match status" value="1"/>
</dbReference>
<protein>
    <recommendedName>
        <fullName evidence="2">Anti-sigma factor antagonist</fullName>
    </recommendedName>
</protein>
<evidence type="ECO:0000256" key="1">
    <source>
        <dbReference type="ARBA" id="ARBA00009013"/>
    </source>
</evidence>
<comment type="similarity">
    <text evidence="1 2">Belongs to the anti-sigma-factor antagonist family.</text>
</comment>
<dbReference type="InterPro" id="IPR003658">
    <property type="entry name" value="Anti-sigma_ant"/>
</dbReference>
<dbReference type="InterPro" id="IPR002645">
    <property type="entry name" value="STAS_dom"/>
</dbReference>
<dbReference type="CDD" id="cd07043">
    <property type="entry name" value="STAS_anti-anti-sigma_factors"/>
    <property type="match status" value="1"/>
</dbReference>
<comment type="caution">
    <text evidence="4">The sequence shown here is derived from an EMBL/GenBank/DDBJ whole genome shotgun (WGS) entry which is preliminary data.</text>
</comment>
<dbReference type="RefSeq" id="WP_159749111.1">
    <property type="nucleotide sequence ID" value="NZ_BLIR01000003.1"/>
</dbReference>
<dbReference type="PROSITE" id="PS50801">
    <property type="entry name" value="STAS"/>
    <property type="match status" value="1"/>
</dbReference>